<reference evidence="3" key="2">
    <citation type="submission" date="2023-07" db="EMBL/GenBank/DDBJ databases">
        <title>Genomic analysis of Rhodococcus opacus VOC-14 with glycol ethers degradation activity.</title>
        <authorList>
            <person name="Narkevich D.A."/>
            <person name="Hlushen A.M."/>
            <person name="Akhremchuk A.E."/>
            <person name="Sikolenko M.A."/>
            <person name="Valentovich L.N."/>
        </authorList>
    </citation>
    <scope>NUCLEOTIDE SEQUENCE</scope>
    <source>
        <strain evidence="3">VOC-14</strain>
        <plasmid evidence="3">pRho-VOC14-C342</plasmid>
    </source>
</reference>
<name>A0AAX3YQB0_RHOOP</name>
<feature type="domain" description="AAA" evidence="1">
    <location>
        <begin position="16"/>
        <end position="205"/>
    </location>
</feature>
<evidence type="ECO:0000313" key="5">
    <source>
        <dbReference type="Proteomes" id="UP001231166"/>
    </source>
</evidence>
<dbReference type="Gene3D" id="3.40.50.300">
    <property type="entry name" value="P-loop containing nucleotide triphosphate hydrolases"/>
    <property type="match status" value="1"/>
</dbReference>
<dbReference type="InterPro" id="IPR050678">
    <property type="entry name" value="DNA_Partitioning_ATPase"/>
</dbReference>
<keyword evidence="3" id="KW-0614">Plasmid</keyword>
<protein>
    <submittedName>
        <fullName evidence="3">ParA family protein</fullName>
    </submittedName>
</protein>
<dbReference type="InterPro" id="IPR027417">
    <property type="entry name" value="P-loop_NTPase"/>
</dbReference>
<evidence type="ECO:0000259" key="1">
    <source>
        <dbReference type="Pfam" id="PF13614"/>
    </source>
</evidence>
<dbReference type="AlphaFoldDB" id="A0AAX3YQB0"/>
<geneLocation type="plasmid" evidence="3 5">
    <name>pRho-VOC14-C342</name>
</geneLocation>
<keyword evidence="4" id="KW-1185">Reference proteome</keyword>
<sequence length="364" mass="38843">MTTLTREQADAALDKTCSTTSQKGGVAKTTTTAQYAMFLANLGFKVLVADADTSRGMTTLTGTAPTAEHPYSVADLIKGDVDPRLCVHTAADAWQPDATRSWKLGGALIAGGRIDVIPSPGGTLQAISDEKPAASHLRMWKGLHESGLSDDYDIVLIDCPPSSGATTELSILSSGWAIFPAHPEMLGTVGFADGVRAVRQFAEAWRHPLASAGVVFTKVNRTSEHKIGMQETVDWVSTIWADSGFPEDDPRAAFASGVWTPAITEAAFVAAANSRGESVASVLPSLYTVVGEPKVGSENQFRLISAYMRHSLNLMALLVPSRYEDTIAKLEAEPMPPVMREVLFESPLKFNPEAAMVSTPEGVH</sequence>
<evidence type="ECO:0000313" key="3">
    <source>
        <dbReference type="EMBL" id="WLF51335.1"/>
    </source>
</evidence>
<proteinExistence type="predicted"/>
<evidence type="ECO:0000313" key="4">
    <source>
        <dbReference type="Proteomes" id="UP001066327"/>
    </source>
</evidence>
<dbReference type="RefSeq" id="WP_269592020.1">
    <property type="nucleotide sequence ID" value="NZ_CP130954.1"/>
</dbReference>
<dbReference type="PANTHER" id="PTHR13696:SF52">
    <property type="entry name" value="PARA FAMILY PROTEIN CT_582"/>
    <property type="match status" value="1"/>
</dbReference>
<reference evidence="2" key="1">
    <citation type="submission" date="2022-12" db="EMBL/GenBank/DDBJ databases">
        <authorList>
            <person name="Krivoruchko A.V."/>
            <person name="Elkin A."/>
        </authorList>
    </citation>
    <scope>NUCLEOTIDE SEQUENCE</scope>
    <source>
        <strain evidence="2">IEGM 249</strain>
    </source>
</reference>
<organism evidence="3 5">
    <name type="scientific">Rhodococcus opacus</name>
    <name type="common">Nocardia opaca</name>
    <dbReference type="NCBI Taxonomy" id="37919"/>
    <lineage>
        <taxon>Bacteria</taxon>
        <taxon>Bacillati</taxon>
        <taxon>Actinomycetota</taxon>
        <taxon>Actinomycetes</taxon>
        <taxon>Mycobacteriales</taxon>
        <taxon>Nocardiaceae</taxon>
        <taxon>Rhodococcus</taxon>
    </lineage>
</organism>
<dbReference type="InterPro" id="IPR025669">
    <property type="entry name" value="AAA_dom"/>
</dbReference>
<dbReference type="Proteomes" id="UP001066327">
    <property type="component" value="Unassembled WGS sequence"/>
</dbReference>
<dbReference type="SUPFAM" id="SSF52540">
    <property type="entry name" value="P-loop containing nucleoside triphosphate hydrolases"/>
    <property type="match status" value="1"/>
</dbReference>
<dbReference type="PANTHER" id="PTHR13696">
    <property type="entry name" value="P-LOOP CONTAINING NUCLEOSIDE TRIPHOSPHATE HYDROLASE"/>
    <property type="match status" value="1"/>
</dbReference>
<dbReference type="EMBL" id="CP130954">
    <property type="protein sequence ID" value="WLF51335.1"/>
    <property type="molecule type" value="Genomic_DNA"/>
</dbReference>
<dbReference type="Proteomes" id="UP001231166">
    <property type="component" value="Plasmid pRho-VOC14-C342"/>
</dbReference>
<gene>
    <name evidence="2" type="ORF">O4328_28945</name>
    <name evidence="3" type="ORF">Q5707_37315</name>
</gene>
<evidence type="ECO:0000313" key="2">
    <source>
        <dbReference type="EMBL" id="MCZ4587669.1"/>
    </source>
</evidence>
<accession>A0AAX3YQB0</accession>
<dbReference type="CDD" id="cd02042">
    <property type="entry name" value="ParAB_family"/>
    <property type="match status" value="1"/>
</dbReference>
<dbReference type="EMBL" id="JAPWIS010000017">
    <property type="protein sequence ID" value="MCZ4587669.1"/>
    <property type="molecule type" value="Genomic_DNA"/>
</dbReference>
<dbReference type="Pfam" id="PF13614">
    <property type="entry name" value="AAA_31"/>
    <property type="match status" value="1"/>
</dbReference>